<dbReference type="RefSeq" id="WP_175349344.1">
    <property type="nucleotide sequence ID" value="NZ_JABMCI010000070.1"/>
</dbReference>
<gene>
    <name evidence="8" type="ORF">HP550_19685</name>
</gene>
<keyword evidence="9" id="KW-1185">Reference proteome</keyword>
<evidence type="ECO:0000256" key="5">
    <source>
        <dbReference type="ARBA" id="ARBA00023136"/>
    </source>
</evidence>
<dbReference type="PANTHER" id="PTHR23513:SF6">
    <property type="entry name" value="MAJOR FACILITATOR SUPERFAMILY ASSOCIATED DOMAIN-CONTAINING PROTEIN"/>
    <property type="match status" value="1"/>
</dbReference>
<feature type="transmembrane region" description="Helical" evidence="6">
    <location>
        <begin position="281"/>
        <end position="301"/>
    </location>
</feature>
<name>A0A7Y6DYC6_9CELL</name>
<dbReference type="GO" id="GO:0005886">
    <property type="term" value="C:plasma membrane"/>
    <property type="evidence" value="ECO:0007669"/>
    <property type="project" value="UniProtKB-SubCell"/>
</dbReference>
<reference evidence="8 9" key="1">
    <citation type="submission" date="2020-05" db="EMBL/GenBank/DDBJ databases">
        <title>Genome Sequencing of Type Strains.</title>
        <authorList>
            <person name="Lemaire J.F."/>
            <person name="Inderbitzin P."/>
            <person name="Gregorio O.A."/>
            <person name="Collins S.B."/>
            <person name="Wespe N."/>
            <person name="Knight-Connoni V."/>
        </authorList>
    </citation>
    <scope>NUCLEOTIDE SEQUENCE [LARGE SCALE GENOMIC DNA]</scope>
    <source>
        <strain evidence="8 9">ATCC 25174</strain>
    </source>
</reference>
<feature type="transmembrane region" description="Helical" evidence="6">
    <location>
        <begin position="255"/>
        <end position="274"/>
    </location>
</feature>
<dbReference type="InterPro" id="IPR020846">
    <property type="entry name" value="MFS_dom"/>
</dbReference>
<dbReference type="Gene3D" id="1.20.1250.20">
    <property type="entry name" value="MFS general substrate transporter like domains"/>
    <property type="match status" value="2"/>
</dbReference>
<feature type="transmembrane region" description="Helical" evidence="6">
    <location>
        <begin position="222"/>
        <end position="243"/>
    </location>
</feature>
<feature type="transmembrane region" description="Helical" evidence="6">
    <location>
        <begin position="85"/>
        <end position="109"/>
    </location>
</feature>
<evidence type="ECO:0000313" key="8">
    <source>
        <dbReference type="EMBL" id="NUU19476.1"/>
    </source>
</evidence>
<organism evidence="8 9">
    <name type="scientific">Cellulomonas humilata</name>
    <dbReference type="NCBI Taxonomy" id="144055"/>
    <lineage>
        <taxon>Bacteria</taxon>
        <taxon>Bacillati</taxon>
        <taxon>Actinomycetota</taxon>
        <taxon>Actinomycetes</taxon>
        <taxon>Micrococcales</taxon>
        <taxon>Cellulomonadaceae</taxon>
        <taxon>Cellulomonas</taxon>
    </lineage>
</organism>
<evidence type="ECO:0000256" key="3">
    <source>
        <dbReference type="ARBA" id="ARBA00022692"/>
    </source>
</evidence>
<dbReference type="InterPro" id="IPR011701">
    <property type="entry name" value="MFS"/>
</dbReference>
<dbReference type="PANTHER" id="PTHR23513">
    <property type="entry name" value="INTEGRAL MEMBRANE EFFLUX PROTEIN-RELATED"/>
    <property type="match status" value="1"/>
</dbReference>
<evidence type="ECO:0000256" key="2">
    <source>
        <dbReference type="ARBA" id="ARBA00022475"/>
    </source>
</evidence>
<dbReference type="GO" id="GO:0022857">
    <property type="term" value="F:transmembrane transporter activity"/>
    <property type="evidence" value="ECO:0007669"/>
    <property type="project" value="InterPro"/>
</dbReference>
<dbReference type="Pfam" id="PF07690">
    <property type="entry name" value="MFS_1"/>
    <property type="match status" value="1"/>
</dbReference>
<keyword evidence="5 6" id="KW-0472">Membrane</keyword>
<dbReference type="AlphaFoldDB" id="A0A7Y6DYC6"/>
<sequence>MTTLGHEYHRIWFGNASSNLADGITFIALPLLAATLTDSPLAIAALAVAYSAPRVLSVLGIGVLIDRVDRRRLLYLANFSRAAMFAVLAVLVATGAAPLVVLYAVYAFLGIVETVSDSAAFAVLPQAVEPAGLDRANSQIAGTQTVLDEFVGPPLGGFVFAAAAFAPSSLTAAAYLVAGFAYCRLRSSYVVAPDEGAQGSTGVLAAIREGAVWTWRHQVVRLLVVVGAIASVAYMIPFSYLVLYATDELGLSAAGYGFLLSFSALGGLLGSVVATRLRARLGYGWTIVAALSVGAVSFLVISQTTNVVVVAIALATYIAHAVVWNVMAASVRQKATPAAMMGRVGSVSRLLGLIGLTVGAVAGGLLAAHVGYLVPFAVAGGLFAVAATMCAVRIRTLQAWEDEHELATTVAGGGEIRASG</sequence>
<evidence type="ECO:0000256" key="6">
    <source>
        <dbReference type="SAM" id="Phobius"/>
    </source>
</evidence>
<comment type="subcellular location">
    <subcellularLocation>
        <location evidence="1">Cell membrane</location>
        <topology evidence="1">Multi-pass membrane protein</topology>
    </subcellularLocation>
</comment>
<protein>
    <submittedName>
        <fullName evidence="8">MFS transporter</fullName>
    </submittedName>
</protein>
<proteinExistence type="predicted"/>
<keyword evidence="3 6" id="KW-0812">Transmembrane</keyword>
<accession>A0A7Y6DYC6</accession>
<feature type="domain" description="Major facilitator superfamily (MFS) profile" evidence="7">
    <location>
        <begin position="1"/>
        <end position="398"/>
    </location>
</feature>
<dbReference type="EMBL" id="JABMCI010000070">
    <property type="protein sequence ID" value="NUU19476.1"/>
    <property type="molecule type" value="Genomic_DNA"/>
</dbReference>
<dbReference type="CDD" id="cd06173">
    <property type="entry name" value="MFS_MefA_like"/>
    <property type="match status" value="1"/>
</dbReference>
<evidence type="ECO:0000313" key="9">
    <source>
        <dbReference type="Proteomes" id="UP000565724"/>
    </source>
</evidence>
<feature type="transmembrane region" description="Helical" evidence="6">
    <location>
        <begin position="155"/>
        <end position="178"/>
    </location>
</feature>
<dbReference type="InterPro" id="IPR036259">
    <property type="entry name" value="MFS_trans_sf"/>
</dbReference>
<feature type="transmembrane region" description="Helical" evidence="6">
    <location>
        <begin position="41"/>
        <end position="65"/>
    </location>
</feature>
<evidence type="ECO:0000256" key="1">
    <source>
        <dbReference type="ARBA" id="ARBA00004651"/>
    </source>
</evidence>
<dbReference type="PROSITE" id="PS50850">
    <property type="entry name" value="MFS"/>
    <property type="match status" value="1"/>
</dbReference>
<feature type="transmembrane region" description="Helical" evidence="6">
    <location>
        <begin position="307"/>
        <end position="326"/>
    </location>
</feature>
<feature type="transmembrane region" description="Helical" evidence="6">
    <location>
        <begin position="12"/>
        <end position="35"/>
    </location>
</feature>
<dbReference type="Proteomes" id="UP000565724">
    <property type="component" value="Unassembled WGS sequence"/>
</dbReference>
<dbReference type="SUPFAM" id="SSF103473">
    <property type="entry name" value="MFS general substrate transporter"/>
    <property type="match status" value="1"/>
</dbReference>
<keyword evidence="4 6" id="KW-1133">Transmembrane helix</keyword>
<keyword evidence="2" id="KW-1003">Cell membrane</keyword>
<comment type="caution">
    <text evidence="8">The sequence shown here is derived from an EMBL/GenBank/DDBJ whole genome shotgun (WGS) entry which is preliminary data.</text>
</comment>
<feature type="transmembrane region" description="Helical" evidence="6">
    <location>
        <begin position="347"/>
        <end position="366"/>
    </location>
</feature>
<evidence type="ECO:0000256" key="4">
    <source>
        <dbReference type="ARBA" id="ARBA00022989"/>
    </source>
</evidence>
<feature type="transmembrane region" description="Helical" evidence="6">
    <location>
        <begin position="372"/>
        <end position="392"/>
    </location>
</feature>
<evidence type="ECO:0000259" key="7">
    <source>
        <dbReference type="PROSITE" id="PS50850"/>
    </source>
</evidence>